<dbReference type="CDD" id="cd00806">
    <property type="entry name" value="TrpRS_core"/>
    <property type="match status" value="1"/>
</dbReference>
<dbReference type="GO" id="GO:0005524">
    <property type="term" value="F:ATP binding"/>
    <property type="evidence" value="ECO:0007669"/>
    <property type="project" value="UniProtKB-UniRule"/>
</dbReference>
<feature type="binding site" evidence="8">
    <location>
        <begin position="154"/>
        <end position="156"/>
    </location>
    <ligand>
        <name>ATP</name>
        <dbReference type="ChEBI" id="CHEBI:30616"/>
    </ligand>
</feature>
<dbReference type="AlphaFoldDB" id="A0A2S9YNE7"/>
<evidence type="ECO:0000256" key="7">
    <source>
        <dbReference type="ARBA" id="ARBA00049929"/>
    </source>
</evidence>
<dbReference type="EC" id="6.1.1.2" evidence="8"/>
<comment type="subcellular location">
    <subcellularLocation>
        <location evidence="8">Cytoplasm</location>
    </subcellularLocation>
</comment>
<evidence type="ECO:0000256" key="2">
    <source>
        <dbReference type="ARBA" id="ARBA00022598"/>
    </source>
</evidence>
<feature type="binding site" evidence="8">
    <location>
        <position position="142"/>
    </location>
    <ligand>
        <name>L-tryptophan</name>
        <dbReference type="ChEBI" id="CHEBI:57912"/>
    </ligand>
</feature>
<dbReference type="InterPro" id="IPR024109">
    <property type="entry name" value="Trp-tRNA-ligase_bac-type"/>
</dbReference>
<proteinExistence type="inferred from homology"/>
<keyword evidence="6 8" id="KW-0030">Aminoacyl-tRNA synthetase</keyword>
<dbReference type="Pfam" id="PF00579">
    <property type="entry name" value="tRNA-synt_1b"/>
    <property type="match status" value="1"/>
</dbReference>
<dbReference type="GO" id="GO:0005829">
    <property type="term" value="C:cytosol"/>
    <property type="evidence" value="ECO:0007669"/>
    <property type="project" value="TreeGrafter"/>
</dbReference>
<dbReference type="OrthoDB" id="9801042at2"/>
<evidence type="ECO:0000313" key="11">
    <source>
        <dbReference type="Proteomes" id="UP000238823"/>
    </source>
</evidence>
<feature type="binding site" evidence="8">
    <location>
        <begin position="17"/>
        <end position="19"/>
    </location>
    <ligand>
        <name>ATP</name>
        <dbReference type="ChEBI" id="CHEBI:30616"/>
    </ligand>
</feature>
<organism evidence="10 11">
    <name type="scientific">Enhygromyxa salina</name>
    <dbReference type="NCBI Taxonomy" id="215803"/>
    <lineage>
        <taxon>Bacteria</taxon>
        <taxon>Pseudomonadati</taxon>
        <taxon>Myxococcota</taxon>
        <taxon>Polyangia</taxon>
        <taxon>Nannocystales</taxon>
        <taxon>Nannocystaceae</taxon>
        <taxon>Enhygromyxa</taxon>
    </lineage>
</organism>
<evidence type="ECO:0000313" key="10">
    <source>
        <dbReference type="EMBL" id="PRQ06611.1"/>
    </source>
</evidence>
<keyword evidence="3 8" id="KW-0547">Nucleotide-binding</keyword>
<keyword evidence="5 8" id="KW-0648">Protein biosynthesis</keyword>
<feature type="binding site" evidence="8">
    <location>
        <begin position="25"/>
        <end position="26"/>
    </location>
    <ligand>
        <name>ATP</name>
        <dbReference type="ChEBI" id="CHEBI:30616"/>
    </ligand>
</feature>
<dbReference type="PANTHER" id="PTHR43766:SF1">
    <property type="entry name" value="TRYPTOPHAN--TRNA LIGASE, MITOCHONDRIAL"/>
    <property type="match status" value="1"/>
</dbReference>
<dbReference type="PRINTS" id="PR01039">
    <property type="entry name" value="TRNASYNTHTRP"/>
</dbReference>
<comment type="function">
    <text evidence="8">Catalyzes the attachment of tryptophan to tRNA(Trp).</text>
</comment>
<evidence type="ECO:0000256" key="3">
    <source>
        <dbReference type="ARBA" id="ARBA00022741"/>
    </source>
</evidence>
<protein>
    <recommendedName>
        <fullName evidence="8">Tryptophan--tRNA ligase</fullName>
        <ecNumber evidence="8">6.1.1.2</ecNumber>
    </recommendedName>
    <alternativeName>
        <fullName evidence="8">Tryptophanyl-tRNA synthetase</fullName>
        <shortName evidence="8">TrpRS</shortName>
    </alternativeName>
</protein>
<comment type="catalytic activity">
    <reaction evidence="7 8">
        <text>tRNA(Trp) + L-tryptophan + ATP = L-tryptophyl-tRNA(Trp) + AMP + diphosphate + H(+)</text>
        <dbReference type="Rhea" id="RHEA:24080"/>
        <dbReference type="Rhea" id="RHEA-COMP:9671"/>
        <dbReference type="Rhea" id="RHEA-COMP:9705"/>
        <dbReference type="ChEBI" id="CHEBI:15378"/>
        <dbReference type="ChEBI" id="CHEBI:30616"/>
        <dbReference type="ChEBI" id="CHEBI:33019"/>
        <dbReference type="ChEBI" id="CHEBI:57912"/>
        <dbReference type="ChEBI" id="CHEBI:78442"/>
        <dbReference type="ChEBI" id="CHEBI:78535"/>
        <dbReference type="ChEBI" id="CHEBI:456215"/>
        <dbReference type="EC" id="6.1.1.2"/>
    </reaction>
</comment>
<dbReference type="Gene3D" id="3.40.50.620">
    <property type="entry name" value="HUPs"/>
    <property type="match status" value="1"/>
</dbReference>
<dbReference type="HAMAP" id="MF_00140_B">
    <property type="entry name" value="Trp_tRNA_synth_B"/>
    <property type="match status" value="1"/>
</dbReference>
<comment type="similarity">
    <text evidence="1 8 9">Belongs to the class-I aminoacyl-tRNA synthetase family.</text>
</comment>
<name>A0A2S9YNE7_9BACT</name>
<comment type="subunit">
    <text evidence="8">Homodimer.</text>
</comment>
<dbReference type="InterPro" id="IPR050203">
    <property type="entry name" value="Trp-tRNA_synthetase"/>
</dbReference>
<dbReference type="Proteomes" id="UP000238823">
    <property type="component" value="Unassembled WGS sequence"/>
</dbReference>
<keyword evidence="8" id="KW-0963">Cytoplasm</keyword>
<evidence type="ECO:0000256" key="6">
    <source>
        <dbReference type="ARBA" id="ARBA00023146"/>
    </source>
</evidence>
<comment type="caution">
    <text evidence="10">The sequence shown here is derived from an EMBL/GenBank/DDBJ whole genome shotgun (WGS) entry which is preliminary data.</text>
</comment>
<dbReference type="GO" id="GO:0006436">
    <property type="term" value="P:tryptophanyl-tRNA aminoacylation"/>
    <property type="evidence" value="ECO:0007669"/>
    <property type="project" value="UniProtKB-UniRule"/>
</dbReference>
<dbReference type="FunFam" id="1.10.240.10:FF:000005">
    <property type="entry name" value="Tryptophan--tRNA ligase"/>
    <property type="match status" value="1"/>
</dbReference>
<dbReference type="PROSITE" id="PS00178">
    <property type="entry name" value="AA_TRNA_LIGASE_I"/>
    <property type="match status" value="1"/>
</dbReference>
<reference evidence="10 11" key="1">
    <citation type="submission" date="2018-03" db="EMBL/GenBank/DDBJ databases">
        <title>Draft Genome Sequences of the Obligatory Marine Myxobacteria Enhygromyxa salina SWB007.</title>
        <authorList>
            <person name="Poehlein A."/>
            <person name="Moghaddam J.A."/>
            <person name="Harms H."/>
            <person name="Alanjari M."/>
            <person name="Koenig G.M."/>
            <person name="Daniel R."/>
            <person name="Schaeberle T.F."/>
        </authorList>
    </citation>
    <scope>NUCLEOTIDE SEQUENCE [LARGE SCALE GENOMIC DNA]</scope>
    <source>
        <strain evidence="10 11">SWB007</strain>
    </source>
</reference>
<evidence type="ECO:0000256" key="4">
    <source>
        <dbReference type="ARBA" id="ARBA00022840"/>
    </source>
</evidence>
<dbReference type="GO" id="GO:0004830">
    <property type="term" value="F:tryptophan-tRNA ligase activity"/>
    <property type="evidence" value="ECO:0007669"/>
    <property type="project" value="UniProtKB-UniRule"/>
</dbReference>
<dbReference type="InterPro" id="IPR014729">
    <property type="entry name" value="Rossmann-like_a/b/a_fold"/>
</dbReference>
<feature type="short sequence motif" description="'HIGH' region" evidence="8">
    <location>
        <begin position="18"/>
        <end position="26"/>
    </location>
</feature>
<dbReference type="NCBIfam" id="TIGR00233">
    <property type="entry name" value="trpS"/>
    <property type="match status" value="1"/>
</dbReference>
<evidence type="ECO:0000256" key="5">
    <source>
        <dbReference type="ARBA" id="ARBA00022917"/>
    </source>
</evidence>
<dbReference type="EMBL" id="PVNL01000071">
    <property type="protein sequence ID" value="PRQ06611.1"/>
    <property type="molecule type" value="Genomic_DNA"/>
</dbReference>
<dbReference type="PANTHER" id="PTHR43766">
    <property type="entry name" value="TRYPTOPHAN--TRNA LIGASE, MITOCHONDRIAL"/>
    <property type="match status" value="1"/>
</dbReference>
<dbReference type="RefSeq" id="WP_106090644.1">
    <property type="nucleotide sequence ID" value="NZ_PVNL01000071.1"/>
</dbReference>
<feature type="short sequence motif" description="'KMSKS' region" evidence="8">
    <location>
        <begin position="202"/>
        <end position="206"/>
    </location>
</feature>
<dbReference type="InterPro" id="IPR001412">
    <property type="entry name" value="aa-tRNA-synth_I_CS"/>
</dbReference>
<evidence type="ECO:0000256" key="8">
    <source>
        <dbReference type="HAMAP-Rule" id="MF_00140"/>
    </source>
</evidence>
<sequence length="347" mass="38536">MAAANNVLPPRVLSGIQPSGTLHLGNYFGAMQQHIALQDEFPGQSYYFIADYHALTTLRDPAALRQNVFDVALTYLACGLDPDKALLFRQSDIPEVTELTWLLSTVTGMGLLERAHSYKDKVNQGIKPVAGLFFYPVLMAADILIYQSSLVPVGKDQVQHIEMTQDMATHFNEAFAQDTPVLRRPEWRLSKTPYVPGIDGRKMSKSYGNTLPLFLSGKPLKKAVGQVVTDSTPLGSPLSISRTDEHGETSKENVYALLELFCDEAELEQIRGWYQAGKRDGQDFGWGHAKQLLAAKIDAHFEPARARREHYLAHPEQVEAVLERSAKQARAVARATIDACKRACGLR</sequence>
<evidence type="ECO:0000256" key="9">
    <source>
        <dbReference type="RuleBase" id="RU363036"/>
    </source>
</evidence>
<feature type="binding site" evidence="8">
    <location>
        <position position="195"/>
    </location>
    <ligand>
        <name>ATP</name>
        <dbReference type="ChEBI" id="CHEBI:30616"/>
    </ligand>
</feature>
<dbReference type="SUPFAM" id="SSF52374">
    <property type="entry name" value="Nucleotidylyl transferase"/>
    <property type="match status" value="1"/>
</dbReference>
<dbReference type="InterPro" id="IPR002306">
    <property type="entry name" value="Trp-tRNA-ligase"/>
</dbReference>
<dbReference type="InterPro" id="IPR002305">
    <property type="entry name" value="aa-tRNA-synth_Ic"/>
</dbReference>
<feature type="binding site" evidence="8">
    <location>
        <begin position="202"/>
        <end position="206"/>
    </location>
    <ligand>
        <name>ATP</name>
        <dbReference type="ChEBI" id="CHEBI:30616"/>
    </ligand>
</feature>
<gene>
    <name evidence="10" type="primary">trpS_1</name>
    <name evidence="8" type="synonym">trpS</name>
    <name evidence="10" type="ORF">ENSA7_36700</name>
</gene>
<keyword evidence="2 8" id="KW-0436">Ligase</keyword>
<keyword evidence="4 8" id="KW-0067">ATP-binding</keyword>
<dbReference type="Gene3D" id="1.10.240.10">
    <property type="entry name" value="Tyrosyl-Transfer RNA Synthetase"/>
    <property type="match status" value="1"/>
</dbReference>
<accession>A0A2S9YNE7</accession>
<evidence type="ECO:0000256" key="1">
    <source>
        <dbReference type="ARBA" id="ARBA00005594"/>
    </source>
</evidence>